<dbReference type="Gene3D" id="1.10.10.10">
    <property type="entry name" value="Winged helix-like DNA-binding domain superfamily/Winged helix DNA-binding domain"/>
    <property type="match status" value="1"/>
</dbReference>
<dbReference type="InterPro" id="IPR036388">
    <property type="entry name" value="WH-like_DNA-bd_sf"/>
</dbReference>
<evidence type="ECO:0000313" key="6">
    <source>
        <dbReference type="EMBL" id="MBB4640542.1"/>
    </source>
</evidence>
<feature type="domain" description="HTH lysR-type" evidence="5">
    <location>
        <begin position="8"/>
        <end position="65"/>
    </location>
</feature>
<sequence length="319" mass="35353">MIEKYRGLDLNLFIVFNALLTHRNVSRAARDLGRSQSAISHALGRLRAYFGDELFVKTQDGVLPTERALELSEAVGAFVAHADTALLRAVPFDPTTARRQINLGLWDTGELATLVPLLDALRVKAPNCTIYSRPYTGDALEQALASGTLDLVLSAPVALSANILQQKLYDHRFVVIVSNDCPLEGPITAHQFSKQKEIIAIPSPLLKPRLAEAMEALGITRNIAVTTHHNLILPHIVGSNSEYIALVAHRVAHAYKETFGLKILETAFEIPRVPICQYFHRRVKNDPFSIWLRRLVCRTMAQRPELHFGPDNSFAAQGG</sequence>
<dbReference type="AlphaFoldDB" id="A0A840HR28"/>
<reference evidence="6 7" key="1">
    <citation type="submission" date="2020-08" db="EMBL/GenBank/DDBJ databases">
        <title>Genomic Encyclopedia of Type Strains, Phase IV (KMG-IV): sequencing the most valuable type-strain genomes for metagenomic binning, comparative biology and taxonomic classification.</title>
        <authorList>
            <person name="Goeker M."/>
        </authorList>
    </citation>
    <scope>NUCLEOTIDE SEQUENCE [LARGE SCALE GENOMIC DNA]</scope>
    <source>
        <strain evidence="6 7">DSM 7465</strain>
    </source>
</reference>
<gene>
    <name evidence="6" type="ORF">HNQ99_000830</name>
</gene>
<dbReference type="Gene3D" id="3.40.190.10">
    <property type="entry name" value="Periplasmic binding protein-like II"/>
    <property type="match status" value="2"/>
</dbReference>
<dbReference type="InterPro" id="IPR036390">
    <property type="entry name" value="WH_DNA-bd_sf"/>
</dbReference>
<dbReference type="PRINTS" id="PR00039">
    <property type="entry name" value="HTHLYSR"/>
</dbReference>
<comment type="similarity">
    <text evidence="1">Belongs to the LysR transcriptional regulatory family.</text>
</comment>
<dbReference type="Pfam" id="PF00126">
    <property type="entry name" value="HTH_1"/>
    <property type="match status" value="1"/>
</dbReference>
<keyword evidence="3 6" id="KW-0238">DNA-binding</keyword>
<dbReference type="Pfam" id="PF03466">
    <property type="entry name" value="LysR_substrate"/>
    <property type="match status" value="1"/>
</dbReference>
<dbReference type="RefSeq" id="WP_184474362.1">
    <property type="nucleotide sequence ID" value="NZ_JACHOV010000002.1"/>
</dbReference>
<comment type="caution">
    <text evidence="6">The sequence shown here is derived from an EMBL/GenBank/DDBJ whole genome shotgun (WGS) entry which is preliminary data.</text>
</comment>
<evidence type="ECO:0000256" key="3">
    <source>
        <dbReference type="ARBA" id="ARBA00023125"/>
    </source>
</evidence>
<dbReference type="InterPro" id="IPR050389">
    <property type="entry name" value="LysR-type_TF"/>
</dbReference>
<organism evidence="6 7">
    <name type="scientific">Rhizorhapis suberifaciens</name>
    <name type="common">corky root of lettuce</name>
    <dbReference type="NCBI Taxonomy" id="13656"/>
    <lineage>
        <taxon>Bacteria</taxon>
        <taxon>Pseudomonadati</taxon>
        <taxon>Pseudomonadota</taxon>
        <taxon>Alphaproteobacteria</taxon>
        <taxon>Sphingomonadales</taxon>
        <taxon>Sphingomonadaceae</taxon>
        <taxon>Rhizorhapis</taxon>
    </lineage>
</organism>
<accession>A0A840HR28</accession>
<evidence type="ECO:0000313" key="7">
    <source>
        <dbReference type="Proteomes" id="UP000575068"/>
    </source>
</evidence>
<dbReference type="SUPFAM" id="SSF53850">
    <property type="entry name" value="Periplasmic binding protein-like II"/>
    <property type="match status" value="1"/>
</dbReference>
<protein>
    <submittedName>
        <fullName evidence="6">DNA-binding transcriptional LysR family regulator</fullName>
    </submittedName>
</protein>
<dbReference type="PROSITE" id="PS50931">
    <property type="entry name" value="HTH_LYSR"/>
    <property type="match status" value="1"/>
</dbReference>
<dbReference type="InterPro" id="IPR005119">
    <property type="entry name" value="LysR_subst-bd"/>
</dbReference>
<name>A0A840HR28_9SPHN</name>
<keyword evidence="7" id="KW-1185">Reference proteome</keyword>
<evidence type="ECO:0000256" key="2">
    <source>
        <dbReference type="ARBA" id="ARBA00023015"/>
    </source>
</evidence>
<evidence type="ECO:0000256" key="4">
    <source>
        <dbReference type="ARBA" id="ARBA00023163"/>
    </source>
</evidence>
<dbReference type="GO" id="GO:0003677">
    <property type="term" value="F:DNA binding"/>
    <property type="evidence" value="ECO:0007669"/>
    <property type="project" value="UniProtKB-KW"/>
</dbReference>
<dbReference type="SUPFAM" id="SSF46785">
    <property type="entry name" value="Winged helix' DNA-binding domain"/>
    <property type="match status" value="1"/>
</dbReference>
<keyword evidence="4" id="KW-0804">Transcription</keyword>
<dbReference type="InterPro" id="IPR000847">
    <property type="entry name" value="LysR_HTH_N"/>
</dbReference>
<dbReference type="GO" id="GO:0003700">
    <property type="term" value="F:DNA-binding transcription factor activity"/>
    <property type="evidence" value="ECO:0007669"/>
    <property type="project" value="InterPro"/>
</dbReference>
<proteinExistence type="inferred from homology"/>
<dbReference type="PANTHER" id="PTHR30118">
    <property type="entry name" value="HTH-TYPE TRANSCRIPTIONAL REGULATOR LEUO-RELATED"/>
    <property type="match status" value="1"/>
</dbReference>
<evidence type="ECO:0000259" key="5">
    <source>
        <dbReference type="PROSITE" id="PS50931"/>
    </source>
</evidence>
<dbReference type="PANTHER" id="PTHR30118:SF15">
    <property type="entry name" value="TRANSCRIPTIONAL REGULATORY PROTEIN"/>
    <property type="match status" value="1"/>
</dbReference>
<evidence type="ECO:0000256" key="1">
    <source>
        <dbReference type="ARBA" id="ARBA00009437"/>
    </source>
</evidence>
<dbReference type="Proteomes" id="UP000575068">
    <property type="component" value="Unassembled WGS sequence"/>
</dbReference>
<dbReference type="EMBL" id="JACHOV010000002">
    <property type="protein sequence ID" value="MBB4640542.1"/>
    <property type="molecule type" value="Genomic_DNA"/>
</dbReference>
<keyword evidence="2" id="KW-0805">Transcription regulation</keyword>